<name>A0AAW9PYR8_9CYAN</name>
<keyword evidence="1" id="KW-0732">Signal</keyword>
<proteinExistence type="predicted"/>
<evidence type="ECO:0000313" key="3">
    <source>
        <dbReference type="Proteomes" id="UP001333818"/>
    </source>
</evidence>
<organism evidence="2 3">
    <name type="scientific">Tumidithrix elongata BACA0141</name>
    <dbReference type="NCBI Taxonomy" id="2716417"/>
    <lineage>
        <taxon>Bacteria</taxon>
        <taxon>Bacillati</taxon>
        <taxon>Cyanobacteriota</taxon>
        <taxon>Cyanophyceae</taxon>
        <taxon>Pseudanabaenales</taxon>
        <taxon>Pseudanabaenaceae</taxon>
        <taxon>Tumidithrix</taxon>
        <taxon>Tumidithrix elongata</taxon>
    </lineage>
</organism>
<accession>A0AAW9PYR8</accession>
<gene>
    <name evidence="2" type="ORF">V2H45_15635</name>
</gene>
<dbReference type="AlphaFoldDB" id="A0AAW9PYR8"/>
<reference evidence="2" key="1">
    <citation type="submission" date="2024-01" db="EMBL/GenBank/DDBJ databases">
        <title>Bank of Algae and Cyanobacteria of the Azores (BACA) strain genomes.</title>
        <authorList>
            <person name="Luz R."/>
            <person name="Cordeiro R."/>
            <person name="Fonseca A."/>
            <person name="Goncalves V."/>
        </authorList>
    </citation>
    <scope>NUCLEOTIDE SEQUENCE</scope>
    <source>
        <strain evidence="2">BACA0141</strain>
    </source>
</reference>
<protein>
    <submittedName>
        <fullName evidence="2">Uncharacterized protein</fullName>
    </submittedName>
</protein>
<evidence type="ECO:0000313" key="2">
    <source>
        <dbReference type="EMBL" id="MEE3718172.1"/>
    </source>
</evidence>
<comment type="caution">
    <text evidence="2">The sequence shown here is derived from an EMBL/GenBank/DDBJ whole genome shotgun (WGS) entry which is preliminary data.</text>
</comment>
<keyword evidence="3" id="KW-1185">Reference proteome</keyword>
<sequence length="173" mass="18487">MVKTKYFGLSLLLWSTLQGGAIAQTAQNYTEGQIAPTTSLTGTIPASIENNGSGLQINNGTFNGTLTVPSCASRVCLFGIARMTPQGNEAIIGAIFNLGGSADEERAVAEKLRVEMEGAKNTNDYKLQLLDKLVAAIDSGNSVKIRSIAITLAPLEGYKDFREYLNALLNEKK</sequence>
<feature type="signal peptide" evidence="1">
    <location>
        <begin position="1"/>
        <end position="23"/>
    </location>
</feature>
<feature type="chain" id="PRO_5043521988" evidence="1">
    <location>
        <begin position="24"/>
        <end position="173"/>
    </location>
</feature>
<dbReference type="EMBL" id="JAZBJZ010000066">
    <property type="protein sequence ID" value="MEE3718172.1"/>
    <property type="molecule type" value="Genomic_DNA"/>
</dbReference>
<dbReference type="Proteomes" id="UP001333818">
    <property type="component" value="Unassembled WGS sequence"/>
</dbReference>
<evidence type="ECO:0000256" key="1">
    <source>
        <dbReference type="SAM" id="SignalP"/>
    </source>
</evidence>
<dbReference type="RefSeq" id="WP_330484604.1">
    <property type="nucleotide sequence ID" value="NZ_JAZBJZ010000066.1"/>
</dbReference>